<evidence type="ECO:0000313" key="3">
    <source>
        <dbReference type="Proteomes" id="UP000050761"/>
    </source>
</evidence>
<dbReference type="WBParaSite" id="HPBE_0000667401-mRNA-1">
    <property type="protein sequence ID" value="HPBE_0000667401-mRNA-1"/>
    <property type="gene ID" value="HPBE_0000667401"/>
</dbReference>
<protein>
    <submittedName>
        <fullName evidence="4">Transposase</fullName>
    </submittedName>
</protein>
<accession>A0A3P7Y8W7</accession>
<dbReference type="EMBL" id="UZAH01025715">
    <property type="protein sequence ID" value="VDO69247.1"/>
    <property type="molecule type" value="Genomic_DNA"/>
</dbReference>
<sequence length="141" mass="15760">MYPFRVLENVPNLTPETRSNAKTVMLSAADRSGSTTAVRGRPADTSAGLRHTIGLTPMASVCMGMPTQIDNLLVTHREQRPITYGKIVVKKAPGRPPAHWSDFFVKALNEQYGVPRVPRPRKHSGTREHTHTLEQSDDQRY</sequence>
<dbReference type="Proteomes" id="UP000050761">
    <property type="component" value="Unassembled WGS sequence"/>
</dbReference>
<feature type="compositionally biased region" description="Basic and acidic residues" evidence="1">
    <location>
        <begin position="125"/>
        <end position="141"/>
    </location>
</feature>
<gene>
    <name evidence="2" type="ORF">HPBE_LOCUS6675</name>
</gene>
<organism evidence="3 4">
    <name type="scientific">Heligmosomoides polygyrus</name>
    <name type="common">Parasitic roundworm</name>
    <dbReference type="NCBI Taxonomy" id="6339"/>
    <lineage>
        <taxon>Eukaryota</taxon>
        <taxon>Metazoa</taxon>
        <taxon>Ecdysozoa</taxon>
        <taxon>Nematoda</taxon>
        <taxon>Chromadorea</taxon>
        <taxon>Rhabditida</taxon>
        <taxon>Rhabditina</taxon>
        <taxon>Rhabditomorpha</taxon>
        <taxon>Strongyloidea</taxon>
        <taxon>Heligmosomidae</taxon>
        <taxon>Heligmosomoides</taxon>
    </lineage>
</organism>
<dbReference type="AlphaFoldDB" id="A0A183FIF5"/>
<evidence type="ECO:0000313" key="2">
    <source>
        <dbReference type="EMBL" id="VDO69247.1"/>
    </source>
</evidence>
<keyword evidence="3" id="KW-1185">Reference proteome</keyword>
<proteinExistence type="predicted"/>
<feature type="region of interest" description="Disordered" evidence="1">
    <location>
        <begin position="115"/>
        <end position="141"/>
    </location>
</feature>
<name>A0A183FIF5_HELPZ</name>
<evidence type="ECO:0000256" key="1">
    <source>
        <dbReference type="SAM" id="MobiDB-lite"/>
    </source>
</evidence>
<reference evidence="2 3" key="1">
    <citation type="submission" date="2018-11" db="EMBL/GenBank/DDBJ databases">
        <authorList>
            <consortium name="Pathogen Informatics"/>
        </authorList>
    </citation>
    <scope>NUCLEOTIDE SEQUENCE [LARGE SCALE GENOMIC DNA]</scope>
</reference>
<reference evidence="4" key="2">
    <citation type="submission" date="2019-09" db="UniProtKB">
        <authorList>
            <consortium name="WormBaseParasite"/>
        </authorList>
    </citation>
    <scope>IDENTIFICATION</scope>
</reference>
<evidence type="ECO:0000313" key="4">
    <source>
        <dbReference type="WBParaSite" id="HPBE_0000667401-mRNA-1"/>
    </source>
</evidence>
<accession>A0A183FIF5</accession>